<dbReference type="InParanoid" id="A0A540VDY7"/>
<feature type="domain" description="Scaffold protein Nfu/NifU N-terminal" evidence="1">
    <location>
        <begin position="3"/>
        <end position="87"/>
    </location>
</feature>
<dbReference type="EMBL" id="VIGC01000018">
    <property type="protein sequence ID" value="TQE94981.1"/>
    <property type="molecule type" value="Genomic_DNA"/>
</dbReference>
<evidence type="ECO:0000259" key="1">
    <source>
        <dbReference type="SMART" id="SM00932"/>
    </source>
</evidence>
<proteinExistence type="predicted"/>
<accession>A0A540VDY7</accession>
<dbReference type="Pfam" id="PF08712">
    <property type="entry name" value="Nfu_N"/>
    <property type="match status" value="1"/>
</dbReference>
<evidence type="ECO:0000313" key="3">
    <source>
        <dbReference type="Proteomes" id="UP000317371"/>
    </source>
</evidence>
<dbReference type="SUPFAM" id="SSF110836">
    <property type="entry name" value="Hypothetical protein SAV1430"/>
    <property type="match status" value="1"/>
</dbReference>
<dbReference type="Proteomes" id="UP000317371">
    <property type="component" value="Unassembled WGS sequence"/>
</dbReference>
<dbReference type="AlphaFoldDB" id="A0A540VDY7"/>
<dbReference type="SMART" id="SM00932">
    <property type="entry name" value="Nfu_N"/>
    <property type="match status" value="1"/>
</dbReference>
<name>A0A540VDY7_9CHLR</name>
<reference evidence="2 3" key="1">
    <citation type="submission" date="2019-06" db="EMBL/GenBank/DDBJ databases">
        <title>Genome sequence of Litorilinea aerophila BAA-2444.</title>
        <authorList>
            <person name="Maclea K.S."/>
            <person name="Maurais E.G."/>
            <person name="Iannazzi L.C."/>
        </authorList>
    </citation>
    <scope>NUCLEOTIDE SEQUENCE [LARGE SCALE GENOMIC DNA]</scope>
    <source>
        <strain evidence="2 3">ATCC BAA-2444</strain>
    </source>
</reference>
<organism evidence="2 3">
    <name type="scientific">Litorilinea aerophila</name>
    <dbReference type="NCBI Taxonomy" id="1204385"/>
    <lineage>
        <taxon>Bacteria</taxon>
        <taxon>Bacillati</taxon>
        <taxon>Chloroflexota</taxon>
        <taxon>Caldilineae</taxon>
        <taxon>Caldilineales</taxon>
        <taxon>Caldilineaceae</taxon>
        <taxon>Litorilinea</taxon>
    </lineage>
</organism>
<dbReference type="OrthoDB" id="9796965at2"/>
<dbReference type="Gene3D" id="3.30.1370.70">
    <property type="entry name" value="Scaffold protein Nfu/NifU, N-terminal domain"/>
    <property type="match status" value="1"/>
</dbReference>
<sequence>MDVQIQQTPNPNARKFVLPEPRFEQSMNFGSPEAAQAHPLAAQLFALEGVYNVLMARDFITINKRPEVPWEPLAEAARQRIVAFFTH</sequence>
<dbReference type="InterPro" id="IPR014824">
    <property type="entry name" value="Nfu/NifU_N"/>
</dbReference>
<gene>
    <name evidence="2" type="ORF">FKZ61_14330</name>
</gene>
<keyword evidence="3" id="KW-1185">Reference proteome</keyword>
<dbReference type="InterPro" id="IPR036498">
    <property type="entry name" value="Nfu/NifU_N_sf"/>
</dbReference>
<dbReference type="RefSeq" id="WP_141610833.1">
    <property type="nucleotide sequence ID" value="NZ_VIGC02000018.1"/>
</dbReference>
<comment type="caution">
    <text evidence="2">The sequence shown here is derived from an EMBL/GenBank/DDBJ whole genome shotgun (WGS) entry which is preliminary data.</text>
</comment>
<evidence type="ECO:0000313" key="2">
    <source>
        <dbReference type="EMBL" id="TQE94981.1"/>
    </source>
</evidence>
<protein>
    <submittedName>
        <fullName evidence="2">Scaffolding protein</fullName>
    </submittedName>
</protein>